<dbReference type="AlphaFoldDB" id="A0A1G6RSX0"/>
<feature type="domain" description="MobA/MobL protein" evidence="4">
    <location>
        <begin position="18"/>
        <end position="116"/>
    </location>
</feature>
<dbReference type="Gene3D" id="3.30.930.30">
    <property type="match status" value="1"/>
</dbReference>
<accession>A0A1G6RSX0</accession>
<feature type="compositionally biased region" description="Basic and acidic residues" evidence="3">
    <location>
        <begin position="176"/>
        <end position="190"/>
    </location>
</feature>
<dbReference type="Proteomes" id="UP000199245">
    <property type="component" value="Unassembled WGS sequence"/>
</dbReference>
<evidence type="ECO:0000256" key="2">
    <source>
        <dbReference type="ARBA" id="ARBA00022971"/>
    </source>
</evidence>
<protein>
    <submittedName>
        <fullName evidence="5">MobA/MobL family protein</fullName>
    </submittedName>
</protein>
<name>A0A1G6RSX0_9BRAD</name>
<evidence type="ECO:0000259" key="4">
    <source>
        <dbReference type="Pfam" id="PF03389"/>
    </source>
</evidence>
<dbReference type="Pfam" id="PF03389">
    <property type="entry name" value="MobA_MobL"/>
    <property type="match status" value="1"/>
</dbReference>
<evidence type="ECO:0000256" key="3">
    <source>
        <dbReference type="SAM" id="MobiDB-lite"/>
    </source>
</evidence>
<dbReference type="EMBL" id="FMZW01000007">
    <property type="protein sequence ID" value="SDD07648.1"/>
    <property type="molecule type" value="Genomic_DNA"/>
</dbReference>
<keyword evidence="2" id="KW-0184">Conjugation</keyword>
<comment type="similarity">
    <text evidence="1">Belongs to the MobA/MobL family.</text>
</comment>
<organism evidence="5 6">
    <name type="scientific">Bradyrhizobium brasilense</name>
    <dbReference type="NCBI Taxonomy" id="1419277"/>
    <lineage>
        <taxon>Bacteria</taxon>
        <taxon>Pseudomonadati</taxon>
        <taxon>Pseudomonadota</taxon>
        <taxon>Alphaproteobacteria</taxon>
        <taxon>Hyphomicrobiales</taxon>
        <taxon>Nitrobacteraceae</taxon>
        <taxon>Bradyrhizobium</taxon>
    </lineage>
</organism>
<feature type="region of interest" description="Disordered" evidence="3">
    <location>
        <begin position="171"/>
        <end position="190"/>
    </location>
</feature>
<evidence type="ECO:0000313" key="6">
    <source>
        <dbReference type="Proteomes" id="UP000199245"/>
    </source>
</evidence>
<reference evidence="5 6" key="1">
    <citation type="submission" date="2016-10" db="EMBL/GenBank/DDBJ databases">
        <authorList>
            <person name="de Groot N.N."/>
        </authorList>
    </citation>
    <scope>NUCLEOTIDE SEQUENCE [LARGE SCALE GENOMIC DNA]</scope>
    <source>
        <strain evidence="5 6">R5</strain>
    </source>
</reference>
<dbReference type="InterPro" id="IPR005053">
    <property type="entry name" value="MobA_MobL"/>
</dbReference>
<proteinExistence type="inferred from homology"/>
<evidence type="ECO:0000256" key="1">
    <source>
        <dbReference type="ARBA" id="ARBA00010873"/>
    </source>
</evidence>
<gene>
    <name evidence="5" type="ORF">SAMN05216337_1007113</name>
</gene>
<sequence length="190" mass="21529">MAIYHLHVKVIGRKAGSSAVASAAYRSASRLRDHRFDRSHEFSAKRSVIRSEELSPEGGPEWSDRERPWHDVEVCELSKDAQLSHEVECIPPREMTQVHGIRDFVQAEFVGTQAIAAPLASMSFLHVMKSTGTVEDRDLEREDIRNLLMVTVEVAVQCKLVKNPRHRKSISISNERSVHTQRKEEPPGLI</sequence>
<evidence type="ECO:0000313" key="5">
    <source>
        <dbReference type="EMBL" id="SDD07648.1"/>
    </source>
</evidence>